<proteinExistence type="predicted"/>
<reference evidence="1 2" key="1">
    <citation type="submission" date="2018-11" db="EMBL/GenBank/DDBJ databases">
        <title>Tabrizicola sp. isolated from sediment of alpine lake.</title>
        <authorList>
            <person name="Liu Z."/>
        </authorList>
    </citation>
    <scope>NUCLEOTIDE SEQUENCE [LARGE SCALE GENOMIC DNA]</scope>
    <source>
        <strain evidence="1 2">DRYC-M-16</strain>
    </source>
</reference>
<dbReference type="EMBL" id="RPEM01000007">
    <property type="protein sequence ID" value="TGD43011.1"/>
    <property type="molecule type" value="Genomic_DNA"/>
</dbReference>
<comment type="caution">
    <text evidence="1">The sequence shown here is derived from an EMBL/GenBank/DDBJ whole genome shotgun (WGS) entry which is preliminary data.</text>
</comment>
<protein>
    <submittedName>
        <fullName evidence="1">Uncharacterized protein</fullName>
    </submittedName>
</protein>
<dbReference type="Proteomes" id="UP000297741">
    <property type="component" value="Unassembled WGS sequence"/>
</dbReference>
<accession>A0ABY2KLQ0</accession>
<organism evidence="1 2">
    <name type="scientific">Pseudotabrizicola sediminis</name>
    <dbReference type="NCBI Taxonomy" id="2486418"/>
    <lineage>
        <taxon>Bacteria</taxon>
        <taxon>Pseudomonadati</taxon>
        <taxon>Pseudomonadota</taxon>
        <taxon>Alphaproteobacteria</taxon>
        <taxon>Rhodobacterales</taxon>
        <taxon>Paracoccaceae</taxon>
        <taxon>Pseudotabrizicola</taxon>
    </lineage>
</organism>
<evidence type="ECO:0000313" key="2">
    <source>
        <dbReference type="Proteomes" id="UP000297741"/>
    </source>
</evidence>
<gene>
    <name evidence="1" type="ORF">EEB11_12165</name>
</gene>
<dbReference type="RefSeq" id="WP_135431677.1">
    <property type="nucleotide sequence ID" value="NZ_RPEM01000007.1"/>
</dbReference>
<keyword evidence="2" id="KW-1185">Reference proteome</keyword>
<name>A0ABY2KLQ0_9RHOB</name>
<sequence>MSDPTGIEPEINPVFASESSALSGRLAVLRSGKHLLRITETLRAIEAVMLCTDGIDGTVVADLKGTNRSRLQSLDLMIQELTGLSDILVGIASRLPDEPDQHIDVLVDLPRLQTLTHALRHGQQLATTPQIVLF</sequence>
<evidence type="ECO:0000313" key="1">
    <source>
        <dbReference type="EMBL" id="TGD43011.1"/>
    </source>
</evidence>